<dbReference type="PANTHER" id="PTHR24104:SF25">
    <property type="entry name" value="PROTEIN LIN-41"/>
    <property type="match status" value="1"/>
</dbReference>
<gene>
    <name evidence="3" type="ORF">FSP39_014516</name>
</gene>
<feature type="repeat" description="NHL" evidence="2">
    <location>
        <begin position="151"/>
        <end position="178"/>
    </location>
</feature>
<comment type="caution">
    <text evidence="3">The sequence shown here is derived from an EMBL/GenBank/DDBJ whole genome shotgun (WGS) entry which is preliminary data.</text>
</comment>
<keyword evidence="1" id="KW-0677">Repeat</keyword>
<proteinExistence type="predicted"/>
<dbReference type="GO" id="GO:0061630">
    <property type="term" value="F:ubiquitin protein ligase activity"/>
    <property type="evidence" value="ECO:0007669"/>
    <property type="project" value="TreeGrafter"/>
</dbReference>
<dbReference type="AlphaFoldDB" id="A0AA88YXC7"/>
<sequence length="227" mass="25577">MDRTGTVHDSIKLSFNVGDIAVTREGLILLLDWANNSVKSVSKDGEFKTLVTSETYPCGICCLTNGNFVVVFADTKQVIEYDDKGEEKRVFDKSLFKRPWFVAENKVNKHLYVCDKSHYSQQTSPGRVLALDAHGELQYTYSGQSSSEFVPMGMCSDSTGNVLITDYKKHRIHLLDKDGRFLQYVLCREHGVVDPYALVVDAHGFTWVCTGNKKQVMVFKYSMSTMG</sequence>
<dbReference type="InterPro" id="IPR001258">
    <property type="entry name" value="NHL_repeat"/>
</dbReference>
<dbReference type="Proteomes" id="UP001186944">
    <property type="component" value="Unassembled WGS sequence"/>
</dbReference>
<evidence type="ECO:0008006" key="5">
    <source>
        <dbReference type="Google" id="ProtNLM"/>
    </source>
</evidence>
<organism evidence="3 4">
    <name type="scientific">Pinctada imbricata</name>
    <name type="common">Atlantic pearl-oyster</name>
    <name type="synonym">Pinctada martensii</name>
    <dbReference type="NCBI Taxonomy" id="66713"/>
    <lineage>
        <taxon>Eukaryota</taxon>
        <taxon>Metazoa</taxon>
        <taxon>Spiralia</taxon>
        <taxon>Lophotrochozoa</taxon>
        <taxon>Mollusca</taxon>
        <taxon>Bivalvia</taxon>
        <taxon>Autobranchia</taxon>
        <taxon>Pteriomorphia</taxon>
        <taxon>Pterioida</taxon>
        <taxon>Pterioidea</taxon>
        <taxon>Pteriidae</taxon>
        <taxon>Pinctada</taxon>
    </lineage>
</organism>
<evidence type="ECO:0000256" key="1">
    <source>
        <dbReference type="ARBA" id="ARBA00022737"/>
    </source>
</evidence>
<dbReference type="EMBL" id="VSWD01000001">
    <property type="protein sequence ID" value="KAK3108738.1"/>
    <property type="molecule type" value="Genomic_DNA"/>
</dbReference>
<dbReference type="PANTHER" id="PTHR24104">
    <property type="entry name" value="E3 UBIQUITIN-PROTEIN LIGASE NHLRC1-RELATED"/>
    <property type="match status" value="1"/>
</dbReference>
<evidence type="ECO:0000313" key="4">
    <source>
        <dbReference type="Proteomes" id="UP001186944"/>
    </source>
</evidence>
<dbReference type="GO" id="GO:0043161">
    <property type="term" value="P:proteasome-mediated ubiquitin-dependent protein catabolic process"/>
    <property type="evidence" value="ECO:0007669"/>
    <property type="project" value="TreeGrafter"/>
</dbReference>
<reference evidence="3" key="1">
    <citation type="submission" date="2019-08" db="EMBL/GenBank/DDBJ databases">
        <title>The improved chromosome-level genome for the pearl oyster Pinctada fucata martensii using PacBio sequencing and Hi-C.</title>
        <authorList>
            <person name="Zheng Z."/>
        </authorList>
    </citation>
    <scope>NUCLEOTIDE SEQUENCE</scope>
    <source>
        <strain evidence="3">ZZ-2019</strain>
        <tissue evidence="3">Adductor muscle</tissue>
    </source>
</reference>
<dbReference type="GO" id="GO:0008270">
    <property type="term" value="F:zinc ion binding"/>
    <property type="evidence" value="ECO:0007669"/>
    <property type="project" value="UniProtKB-KW"/>
</dbReference>
<name>A0AA88YXC7_PINIB</name>
<keyword evidence="4" id="KW-1185">Reference proteome</keyword>
<dbReference type="GO" id="GO:0000209">
    <property type="term" value="P:protein polyubiquitination"/>
    <property type="evidence" value="ECO:0007669"/>
    <property type="project" value="TreeGrafter"/>
</dbReference>
<dbReference type="Gene3D" id="2.120.10.30">
    <property type="entry name" value="TolB, C-terminal domain"/>
    <property type="match status" value="1"/>
</dbReference>
<dbReference type="InterPro" id="IPR011042">
    <property type="entry name" value="6-blade_b-propeller_TolB-like"/>
</dbReference>
<dbReference type="InterPro" id="IPR050952">
    <property type="entry name" value="TRIM-NHL_E3_ligases"/>
</dbReference>
<protein>
    <recommendedName>
        <fullName evidence="5">Tripartite motif-containing protein 2</fullName>
    </recommendedName>
</protein>
<accession>A0AA88YXC7</accession>
<evidence type="ECO:0000256" key="2">
    <source>
        <dbReference type="PROSITE-ProRule" id="PRU00504"/>
    </source>
</evidence>
<dbReference type="SUPFAM" id="SSF101898">
    <property type="entry name" value="NHL repeat"/>
    <property type="match status" value="1"/>
</dbReference>
<evidence type="ECO:0000313" key="3">
    <source>
        <dbReference type="EMBL" id="KAK3108738.1"/>
    </source>
</evidence>
<dbReference type="PROSITE" id="PS51125">
    <property type="entry name" value="NHL"/>
    <property type="match status" value="1"/>
</dbReference>